<sequence length="171" mass="18941">MSTHHDRPDHDRPDSAHRRPPGVSDTVVEALGALSKALETTERARGHLYAFHQLTGGADLELDRAVELLREAGHPEWAERVSREILGRNVLPGRWTFQIVEEYDAGYYEPFKETERRIRRELAAGRDHLYEAELKERRRTAGHPDHTATPGSAPGPGDGGRAGGPADADLG</sequence>
<protein>
    <submittedName>
        <fullName evidence="2">Uncharacterized protein</fullName>
    </submittedName>
</protein>
<feature type="compositionally biased region" description="Gly residues" evidence="1">
    <location>
        <begin position="154"/>
        <end position="163"/>
    </location>
</feature>
<evidence type="ECO:0000313" key="2">
    <source>
        <dbReference type="EMBL" id="MDT0440462.1"/>
    </source>
</evidence>
<feature type="region of interest" description="Disordered" evidence="1">
    <location>
        <begin position="132"/>
        <end position="171"/>
    </location>
</feature>
<name>A0ABD5F0B2_9ACTN</name>
<evidence type="ECO:0000313" key="3">
    <source>
        <dbReference type="Proteomes" id="UP001183535"/>
    </source>
</evidence>
<dbReference type="AlphaFoldDB" id="A0ABD5F0B2"/>
<feature type="compositionally biased region" description="Basic and acidic residues" evidence="1">
    <location>
        <begin position="1"/>
        <end position="17"/>
    </location>
</feature>
<gene>
    <name evidence="2" type="ORF">RM877_38100</name>
</gene>
<dbReference type="RefSeq" id="WP_093832601.1">
    <property type="nucleotide sequence ID" value="NZ_JAVRES010000048.1"/>
</dbReference>
<dbReference type="Proteomes" id="UP001183535">
    <property type="component" value="Unassembled WGS sequence"/>
</dbReference>
<evidence type="ECO:0000256" key="1">
    <source>
        <dbReference type="SAM" id="MobiDB-lite"/>
    </source>
</evidence>
<feature type="region of interest" description="Disordered" evidence="1">
    <location>
        <begin position="1"/>
        <end position="23"/>
    </location>
</feature>
<dbReference type="EMBL" id="JAVRES010000048">
    <property type="protein sequence ID" value="MDT0440462.1"/>
    <property type="molecule type" value="Genomic_DNA"/>
</dbReference>
<accession>A0ABD5F0B2</accession>
<keyword evidence="3" id="KW-1185">Reference proteome</keyword>
<organism evidence="2 3">
    <name type="scientific">Streptomyces doudnae</name>
    <dbReference type="NCBI Taxonomy" id="3075536"/>
    <lineage>
        <taxon>Bacteria</taxon>
        <taxon>Bacillati</taxon>
        <taxon>Actinomycetota</taxon>
        <taxon>Actinomycetes</taxon>
        <taxon>Kitasatosporales</taxon>
        <taxon>Streptomycetaceae</taxon>
        <taxon>Streptomyces</taxon>
    </lineage>
</organism>
<reference evidence="3" key="1">
    <citation type="submission" date="2023-07" db="EMBL/GenBank/DDBJ databases">
        <title>30 novel species of actinomycetes from the DSMZ collection.</title>
        <authorList>
            <person name="Nouioui I."/>
        </authorList>
    </citation>
    <scope>NUCLEOTIDE SEQUENCE [LARGE SCALE GENOMIC DNA]</scope>
    <source>
        <strain evidence="3">DSM 41981</strain>
    </source>
</reference>
<proteinExistence type="predicted"/>
<comment type="caution">
    <text evidence="2">The sequence shown here is derived from an EMBL/GenBank/DDBJ whole genome shotgun (WGS) entry which is preliminary data.</text>
</comment>